<accession>A0A0Q0CMX9</accession>
<evidence type="ECO:0000256" key="2">
    <source>
        <dbReference type="ARBA" id="ARBA00023125"/>
    </source>
</evidence>
<dbReference type="EMBL" id="LJRQ01000163">
    <property type="protein sequence ID" value="KPZ13774.1"/>
    <property type="molecule type" value="Genomic_DNA"/>
</dbReference>
<keyword evidence="2" id="KW-0238">DNA-binding</keyword>
<dbReference type="AlphaFoldDB" id="A0A0Q0CMX9"/>
<dbReference type="PATRIC" id="fig|251720.4.peg.2778"/>
<name>A0A0Q0CMX9_PSEA0</name>
<dbReference type="PANTHER" id="PTHR30349">
    <property type="entry name" value="PHAGE INTEGRASE-RELATED"/>
    <property type="match status" value="1"/>
</dbReference>
<dbReference type="Gene3D" id="1.10.150.130">
    <property type="match status" value="1"/>
</dbReference>
<evidence type="ECO:0000256" key="1">
    <source>
        <dbReference type="ARBA" id="ARBA00022908"/>
    </source>
</evidence>
<dbReference type="Proteomes" id="UP000050266">
    <property type="component" value="Unassembled WGS sequence"/>
</dbReference>
<comment type="caution">
    <text evidence="5">The sequence shown here is derived from an EMBL/GenBank/DDBJ whole genome shotgun (WGS) entry which is preliminary data.</text>
</comment>
<dbReference type="SUPFAM" id="SSF56349">
    <property type="entry name" value="DNA breaking-rejoining enzymes"/>
    <property type="match status" value="1"/>
</dbReference>
<sequence>MLVGASGCIGVVIFTPNLRQMGAYVASYRKRNGGWRAEVVKLGIRDSQTFATKAAAVAWATHREAEILAGSGKPRAGNQMTLSDALRRYKRDVSTSKAGQRWEELRLDKMDNELTFAGELIGNVTADQIAEWRDLRLKKVSSPSVRRDMTLLSSVFEIAKREWKCCTINPVREVKRPSNGRPRDRRVSAYEESALINRLGFTEGAAPVTLQQELAYAFLLALETAMRQGEILGLKVKDVHIKDRYVRLELTKNGEGRNVPLTRRAGELFELLLGERPADSQVFRLRSASADAMFRKVRDELRIMDLHFHDTRHEATTRLARKVDVLDLARITGHKDPRSLMVYYNATATEMAERLD</sequence>
<evidence type="ECO:0000313" key="6">
    <source>
        <dbReference type="Proteomes" id="UP000050266"/>
    </source>
</evidence>
<dbReference type="Gene3D" id="1.10.443.10">
    <property type="entry name" value="Intergrase catalytic core"/>
    <property type="match status" value="1"/>
</dbReference>
<protein>
    <submittedName>
        <fullName evidence="5">Integrase/recombinase protein</fullName>
    </submittedName>
</protein>
<feature type="domain" description="Tyr recombinase" evidence="4">
    <location>
        <begin position="182"/>
        <end position="356"/>
    </location>
</feature>
<evidence type="ECO:0000313" key="5">
    <source>
        <dbReference type="EMBL" id="KPZ13774.1"/>
    </source>
</evidence>
<dbReference type="InterPro" id="IPR050090">
    <property type="entry name" value="Tyrosine_recombinase_XerCD"/>
</dbReference>
<dbReference type="Pfam" id="PF00589">
    <property type="entry name" value="Phage_integrase"/>
    <property type="match status" value="1"/>
</dbReference>
<dbReference type="InterPro" id="IPR010998">
    <property type="entry name" value="Integrase_recombinase_N"/>
</dbReference>
<dbReference type="GO" id="GO:0006310">
    <property type="term" value="P:DNA recombination"/>
    <property type="evidence" value="ECO:0007669"/>
    <property type="project" value="UniProtKB-KW"/>
</dbReference>
<keyword evidence="3" id="KW-0233">DNA recombination</keyword>
<dbReference type="PANTHER" id="PTHR30349:SF94">
    <property type="entry name" value="INTEGRASE_RECOMBINASE HI_1414-RELATED"/>
    <property type="match status" value="1"/>
</dbReference>
<evidence type="ECO:0000259" key="4">
    <source>
        <dbReference type="PROSITE" id="PS51898"/>
    </source>
</evidence>
<dbReference type="CDD" id="cd00796">
    <property type="entry name" value="INT_Rci_Hp1_C"/>
    <property type="match status" value="1"/>
</dbReference>
<dbReference type="InterPro" id="IPR011010">
    <property type="entry name" value="DNA_brk_join_enz"/>
</dbReference>
<organism evidence="5 6">
    <name type="scientific">Pseudomonas amygdali pv. ulmi</name>
    <dbReference type="NCBI Taxonomy" id="251720"/>
    <lineage>
        <taxon>Bacteria</taxon>
        <taxon>Pseudomonadati</taxon>
        <taxon>Pseudomonadota</taxon>
        <taxon>Gammaproteobacteria</taxon>
        <taxon>Pseudomonadales</taxon>
        <taxon>Pseudomonadaceae</taxon>
        <taxon>Pseudomonas</taxon>
        <taxon>Pseudomonas amygdali</taxon>
    </lineage>
</organism>
<dbReference type="GO" id="GO:0003677">
    <property type="term" value="F:DNA binding"/>
    <property type="evidence" value="ECO:0007669"/>
    <property type="project" value="UniProtKB-KW"/>
</dbReference>
<dbReference type="InterPro" id="IPR002104">
    <property type="entry name" value="Integrase_catalytic"/>
</dbReference>
<dbReference type="PROSITE" id="PS51898">
    <property type="entry name" value="TYR_RECOMBINASE"/>
    <property type="match status" value="1"/>
</dbReference>
<keyword evidence="1" id="KW-0229">DNA integration</keyword>
<dbReference type="GO" id="GO:0015074">
    <property type="term" value="P:DNA integration"/>
    <property type="evidence" value="ECO:0007669"/>
    <property type="project" value="UniProtKB-KW"/>
</dbReference>
<reference evidence="5 6" key="1">
    <citation type="submission" date="2015-09" db="EMBL/GenBank/DDBJ databases">
        <title>Genome announcement of multiple Pseudomonas syringae strains.</title>
        <authorList>
            <person name="Thakur S."/>
            <person name="Wang P.W."/>
            <person name="Gong Y."/>
            <person name="Weir B.S."/>
            <person name="Guttman D.S."/>
        </authorList>
    </citation>
    <scope>NUCLEOTIDE SEQUENCE [LARGE SCALE GENOMIC DNA]</scope>
    <source>
        <strain evidence="5 6">ICMP3962</strain>
    </source>
</reference>
<dbReference type="InterPro" id="IPR013762">
    <property type="entry name" value="Integrase-like_cat_sf"/>
</dbReference>
<proteinExistence type="predicted"/>
<evidence type="ECO:0000256" key="3">
    <source>
        <dbReference type="ARBA" id="ARBA00023172"/>
    </source>
</evidence>
<gene>
    <name evidence="5" type="ORF">ALO41_101531</name>
</gene>